<proteinExistence type="predicted"/>
<accession>A0A1H3MSX4</accession>
<evidence type="ECO:0000313" key="2">
    <source>
        <dbReference type="Proteomes" id="UP000198640"/>
    </source>
</evidence>
<organism evidence="1 2">
    <name type="scientific">Nitrosomonas halophila</name>
    <dbReference type="NCBI Taxonomy" id="44576"/>
    <lineage>
        <taxon>Bacteria</taxon>
        <taxon>Pseudomonadati</taxon>
        <taxon>Pseudomonadota</taxon>
        <taxon>Betaproteobacteria</taxon>
        <taxon>Nitrosomonadales</taxon>
        <taxon>Nitrosomonadaceae</taxon>
        <taxon>Nitrosomonas</taxon>
    </lineage>
</organism>
<name>A0A1H3MSX4_9PROT</name>
<gene>
    <name evidence="1" type="ORF">SAMN05421881_10648</name>
</gene>
<dbReference type="Proteomes" id="UP000198640">
    <property type="component" value="Unassembled WGS sequence"/>
</dbReference>
<dbReference type="EMBL" id="FNOY01000064">
    <property type="protein sequence ID" value="SDY79653.1"/>
    <property type="molecule type" value="Genomic_DNA"/>
</dbReference>
<sequence>MKQIFRSTLTVLFIFFSVSSYSAYVLYAPIPENINELIENSDVVVVGTFGDIIDTRQFYGYQESAAYLAELDKTVPYNFGIPLVDIQIHITEVIKSDDQFRSGDQSNVTFRYFENADSANGPESTQDREGQKLFFLTRVPNNDVYGIATSMHIVHLADTEYGTSYSDPGSNLTLRGNRKPIPFAVSHSSDEFLNEIRKIVNDQ</sequence>
<keyword evidence="2" id="KW-1185">Reference proteome</keyword>
<evidence type="ECO:0000313" key="1">
    <source>
        <dbReference type="EMBL" id="SDY79653.1"/>
    </source>
</evidence>
<dbReference type="AlphaFoldDB" id="A0A1H3MSX4"/>
<reference evidence="1 2" key="1">
    <citation type="submission" date="2016-10" db="EMBL/GenBank/DDBJ databases">
        <authorList>
            <person name="de Groot N.N."/>
        </authorList>
    </citation>
    <scope>NUCLEOTIDE SEQUENCE [LARGE SCALE GENOMIC DNA]</scope>
    <source>
        <strain evidence="1 2">Nm1</strain>
    </source>
</reference>
<protein>
    <submittedName>
        <fullName evidence="1">Uncharacterized protein</fullName>
    </submittedName>
</protein>
<dbReference type="RefSeq" id="WP_090415473.1">
    <property type="nucleotide sequence ID" value="NZ_FNOY01000064.1"/>
</dbReference>
<dbReference type="STRING" id="44576.SAMN05421881_10648"/>